<dbReference type="InterPro" id="IPR022191">
    <property type="entry name" value="DUF3717"/>
</dbReference>
<organism evidence="1 2">
    <name type="scientific">Noviherbaspirillum sedimenti</name>
    <dbReference type="NCBI Taxonomy" id="2320865"/>
    <lineage>
        <taxon>Bacteria</taxon>
        <taxon>Pseudomonadati</taxon>
        <taxon>Pseudomonadota</taxon>
        <taxon>Betaproteobacteria</taxon>
        <taxon>Burkholderiales</taxon>
        <taxon>Oxalobacteraceae</taxon>
        <taxon>Noviherbaspirillum</taxon>
    </lineage>
</organism>
<evidence type="ECO:0000313" key="1">
    <source>
        <dbReference type="EMBL" id="RJG02791.1"/>
    </source>
</evidence>
<dbReference type="Proteomes" id="UP000266327">
    <property type="component" value="Unassembled WGS sequence"/>
</dbReference>
<gene>
    <name evidence="1" type="ORF">D3878_15380</name>
</gene>
<dbReference type="OrthoDB" id="8778662at2"/>
<reference evidence="2" key="1">
    <citation type="submission" date="2018-09" db="EMBL/GenBank/DDBJ databases">
        <authorList>
            <person name="Zhu H."/>
        </authorList>
    </citation>
    <scope>NUCLEOTIDE SEQUENCE [LARGE SCALE GENOMIC DNA]</scope>
    <source>
        <strain evidence="2">K1S02-23</strain>
    </source>
</reference>
<sequence>MDISLPELEQAINYWRARKPSVGEECALSAEVSALARVYALMIYHRTAYIALAALDPVARQLIEIAINQQARLVQAGA</sequence>
<comment type="caution">
    <text evidence="1">The sequence shown here is derived from an EMBL/GenBank/DDBJ whole genome shotgun (WGS) entry which is preliminary data.</text>
</comment>
<accession>A0A3A3G4D0</accession>
<name>A0A3A3G4D0_9BURK</name>
<dbReference type="Pfam" id="PF12512">
    <property type="entry name" value="DUF3717"/>
    <property type="match status" value="1"/>
</dbReference>
<dbReference type="EMBL" id="QYUQ01000002">
    <property type="protein sequence ID" value="RJG02791.1"/>
    <property type="molecule type" value="Genomic_DNA"/>
</dbReference>
<protein>
    <submittedName>
        <fullName evidence="1">DUF3717 domain-containing protein</fullName>
    </submittedName>
</protein>
<keyword evidence="2" id="KW-1185">Reference proteome</keyword>
<proteinExistence type="predicted"/>
<evidence type="ECO:0000313" key="2">
    <source>
        <dbReference type="Proteomes" id="UP000266327"/>
    </source>
</evidence>
<dbReference type="AlphaFoldDB" id="A0A3A3G4D0"/>
<dbReference type="RefSeq" id="WP_119786292.1">
    <property type="nucleotide sequence ID" value="NZ_QYUQ01000002.1"/>
</dbReference>